<proteinExistence type="predicted"/>
<dbReference type="InterPro" id="IPR050744">
    <property type="entry name" value="AI-2_Isomerase_LsrG"/>
</dbReference>
<dbReference type="Pfam" id="PF03992">
    <property type="entry name" value="ABM"/>
    <property type="match status" value="1"/>
</dbReference>
<accession>A0A382BNJ6</accession>
<dbReference type="InterPro" id="IPR011008">
    <property type="entry name" value="Dimeric_a/b-barrel"/>
</dbReference>
<dbReference type="SUPFAM" id="SSF54909">
    <property type="entry name" value="Dimeric alpha+beta barrel"/>
    <property type="match status" value="1"/>
</dbReference>
<dbReference type="InterPro" id="IPR007138">
    <property type="entry name" value="ABM_dom"/>
</dbReference>
<sequence>MSAVSVIAVITTKPGHRETILEAFRANMPAVHAEDGCIEYAPAIDADGMGSFQTPFGKDTFVVIEKWASKEHLMAHAASTHMKEYASKTKDLIADRTIHVLSSAT</sequence>
<dbReference type="GO" id="GO:0005829">
    <property type="term" value="C:cytosol"/>
    <property type="evidence" value="ECO:0007669"/>
    <property type="project" value="TreeGrafter"/>
</dbReference>
<organism evidence="2">
    <name type="scientific">marine metagenome</name>
    <dbReference type="NCBI Taxonomy" id="408172"/>
    <lineage>
        <taxon>unclassified sequences</taxon>
        <taxon>metagenomes</taxon>
        <taxon>ecological metagenomes</taxon>
    </lineage>
</organism>
<dbReference type="PROSITE" id="PS51725">
    <property type="entry name" value="ABM"/>
    <property type="match status" value="1"/>
</dbReference>
<feature type="domain" description="ABM" evidence="1">
    <location>
        <begin position="4"/>
        <end position="101"/>
    </location>
</feature>
<dbReference type="GO" id="GO:0016491">
    <property type="term" value="F:oxidoreductase activity"/>
    <property type="evidence" value="ECO:0007669"/>
    <property type="project" value="TreeGrafter"/>
</dbReference>
<dbReference type="PANTHER" id="PTHR33336">
    <property type="entry name" value="QUINOL MONOOXYGENASE YGIN-RELATED"/>
    <property type="match status" value="1"/>
</dbReference>
<dbReference type="PANTHER" id="PTHR33336:SF3">
    <property type="entry name" value="ABM DOMAIN-CONTAINING PROTEIN"/>
    <property type="match status" value="1"/>
</dbReference>
<dbReference type="Gene3D" id="3.30.70.100">
    <property type="match status" value="1"/>
</dbReference>
<evidence type="ECO:0000259" key="1">
    <source>
        <dbReference type="PROSITE" id="PS51725"/>
    </source>
</evidence>
<dbReference type="EMBL" id="UINC01030397">
    <property type="protein sequence ID" value="SVB14737.1"/>
    <property type="molecule type" value="Genomic_DNA"/>
</dbReference>
<protein>
    <recommendedName>
        <fullName evidence="1">ABM domain-containing protein</fullName>
    </recommendedName>
</protein>
<name>A0A382BNJ6_9ZZZZ</name>
<reference evidence="2" key="1">
    <citation type="submission" date="2018-05" db="EMBL/GenBank/DDBJ databases">
        <authorList>
            <person name="Lanie J.A."/>
            <person name="Ng W.-L."/>
            <person name="Kazmierczak K.M."/>
            <person name="Andrzejewski T.M."/>
            <person name="Davidsen T.M."/>
            <person name="Wayne K.J."/>
            <person name="Tettelin H."/>
            <person name="Glass J.I."/>
            <person name="Rusch D."/>
            <person name="Podicherti R."/>
            <person name="Tsui H.-C.T."/>
            <person name="Winkler M.E."/>
        </authorList>
    </citation>
    <scope>NUCLEOTIDE SEQUENCE</scope>
</reference>
<gene>
    <name evidence="2" type="ORF">METZ01_LOCUS167591</name>
</gene>
<dbReference type="AlphaFoldDB" id="A0A382BNJ6"/>
<evidence type="ECO:0000313" key="2">
    <source>
        <dbReference type="EMBL" id="SVB14737.1"/>
    </source>
</evidence>